<proteinExistence type="predicted"/>
<keyword evidence="1" id="KW-0732">Signal</keyword>
<gene>
    <name evidence="2" type="ORF">PPYR1160_LOCUS14283</name>
</gene>
<reference evidence="2" key="1">
    <citation type="submission" date="2021-01" db="EMBL/GenBank/DDBJ databases">
        <authorList>
            <person name="Corre E."/>
            <person name="Pelletier E."/>
            <person name="Niang G."/>
            <person name="Scheremetjew M."/>
            <person name="Finn R."/>
            <person name="Kale V."/>
            <person name="Holt S."/>
            <person name="Cochrane G."/>
            <person name="Meng A."/>
            <person name="Brown T."/>
            <person name="Cohen L."/>
        </authorList>
    </citation>
    <scope>NUCLEOTIDE SEQUENCE</scope>
    <source>
        <strain evidence="2">CCMP2078</strain>
    </source>
</reference>
<evidence type="ECO:0000313" key="2">
    <source>
        <dbReference type="EMBL" id="CAD8264780.1"/>
    </source>
</evidence>
<sequence>MSSRLLPLLLLLMVKDGCWSFQSALLAKQTCFSPTSRPFFGRAGPPRLDAKAEGFSKNDDEGDMFEMDVNIQDLFRYTANVKRICGALEQQGVENPGGRLILHVDDSPEWLFLQAAYDQGVRTFAVKSGALLRELHRSLPEDADFHLICRFNAKVAQRLKKMPQVRAVLVETPEHTEQLCRIVAGERERQSGKKLTRVSRSRADFLLSKEGGNQPNKPRFGVIVDAGKLEGAGIRQALSRHAAVLSDQQAGAVLAVAMDENIEDKVEETIQLLAQLDDEDMDVTVPLTFPTTPVESLFGAFKNASVPLQRVSFVVQLGDLAKRLDVRPKES</sequence>
<feature type="chain" id="PRO_5030843907" description="Orn/DAP/Arg decarboxylase 2 N-terminal domain-containing protein" evidence="1">
    <location>
        <begin position="21"/>
        <end position="331"/>
    </location>
</feature>
<protein>
    <recommendedName>
        <fullName evidence="3">Orn/DAP/Arg decarboxylase 2 N-terminal domain-containing protein</fullName>
    </recommendedName>
</protein>
<organism evidence="2">
    <name type="scientific">Pinguiococcus pyrenoidosus</name>
    <dbReference type="NCBI Taxonomy" id="172671"/>
    <lineage>
        <taxon>Eukaryota</taxon>
        <taxon>Sar</taxon>
        <taxon>Stramenopiles</taxon>
        <taxon>Ochrophyta</taxon>
        <taxon>Pinguiophyceae</taxon>
        <taxon>Pinguiochrysidales</taxon>
        <taxon>Pinguiochrysidaceae</taxon>
        <taxon>Pinguiococcus</taxon>
    </lineage>
</organism>
<evidence type="ECO:0000256" key="1">
    <source>
        <dbReference type="SAM" id="SignalP"/>
    </source>
</evidence>
<dbReference type="EMBL" id="HBEA01018785">
    <property type="protein sequence ID" value="CAD8264780.1"/>
    <property type="molecule type" value="Transcribed_RNA"/>
</dbReference>
<accession>A0A7R9UG57</accession>
<name>A0A7R9UG57_9STRA</name>
<dbReference type="AlphaFoldDB" id="A0A7R9UG57"/>
<evidence type="ECO:0008006" key="3">
    <source>
        <dbReference type="Google" id="ProtNLM"/>
    </source>
</evidence>
<feature type="signal peptide" evidence="1">
    <location>
        <begin position="1"/>
        <end position="20"/>
    </location>
</feature>